<dbReference type="EMBL" id="CP137757">
    <property type="protein sequence ID" value="WPF25749.1"/>
    <property type="molecule type" value="Genomic_DNA"/>
</dbReference>
<sequence length="106" mass="11700">MSEVTTAREGVPKKKPVRRRPRKIASTELADAIIAGDAPLYDPFTGTELSTGETPHYSPSMRAGLEAPRFCQLCGRRMVVQVRPDGWTAVCSRHGELDSVLLDPHR</sequence>
<gene>
    <name evidence="10" type="ORF">Q0N40_04230</name>
</gene>
<dbReference type="Proteomes" id="UP001174314">
    <property type="component" value="Chromosome"/>
</dbReference>
<evidence type="ECO:0000256" key="2">
    <source>
        <dbReference type="ARBA" id="ARBA00022723"/>
    </source>
</evidence>
<reference evidence="10 11" key="1">
    <citation type="submission" date="2023-10" db="EMBL/GenBank/DDBJ databases">
        <title>complete genome sequence of Corynebacterium pseudokroppenstedtii P15-C1.</title>
        <authorList>
            <person name="Bruggemann H."/>
            <person name="Poehlein A."/>
        </authorList>
    </citation>
    <scope>NUCLEOTIDE SEQUENCE [LARGE SCALE GENOMIC DNA]</scope>
    <source>
        <strain evidence="10 11">P15_C1</strain>
    </source>
</reference>
<feature type="region of interest" description="Disordered" evidence="8">
    <location>
        <begin position="1"/>
        <end position="23"/>
    </location>
</feature>
<evidence type="ECO:0000256" key="7">
    <source>
        <dbReference type="ARBA" id="ARBA00093796"/>
    </source>
</evidence>
<keyword evidence="2" id="KW-0479">Metal-binding</keyword>
<dbReference type="KEGG" id="cpsk:Q0N40_04230"/>
<proteinExistence type="inferred from homology"/>
<protein>
    <recommendedName>
        <fullName evidence="7">Biotin synthase auxiliary protein</fullName>
    </recommendedName>
</protein>
<evidence type="ECO:0000256" key="1">
    <source>
        <dbReference type="ARBA" id="ARBA00001915"/>
    </source>
</evidence>
<evidence type="ECO:0000256" key="8">
    <source>
        <dbReference type="SAM" id="MobiDB-lite"/>
    </source>
</evidence>
<name>A0AAU0Q2N7_9CORY</name>
<evidence type="ECO:0000256" key="6">
    <source>
        <dbReference type="ARBA" id="ARBA00093780"/>
    </source>
</evidence>
<evidence type="ECO:0000259" key="9">
    <source>
        <dbReference type="Pfam" id="PF26519"/>
    </source>
</evidence>
<accession>A0AAU0Q2N7</accession>
<organism evidence="10 11">
    <name type="scientific">Corynebacterium pseudokroppenstedtii</name>
    <dbReference type="NCBI Taxonomy" id="2804917"/>
    <lineage>
        <taxon>Bacteria</taxon>
        <taxon>Bacillati</taxon>
        <taxon>Actinomycetota</taxon>
        <taxon>Actinomycetes</taxon>
        <taxon>Mycobacteriales</taxon>
        <taxon>Corynebacteriaceae</taxon>
        <taxon>Corynebacterium</taxon>
    </lineage>
</organism>
<evidence type="ECO:0000313" key="10">
    <source>
        <dbReference type="EMBL" id="WPF25749.1"/>
    </source>
</evidence>
<keyword evidence="11" id="KW-1185">Reference proteome</keyword>
<dbReference type="AlphaFoldDB" id="A0AAU0Q2N7"/>
<dbReference type="Pfam" id="PF26519">
    <property type="entry name" value="BsaP"/>
    <property type="match status" value="1"/>
</dbReference>
<dbReference type="RefSeq" id="WP_236881651.1">
    <property type="nucleotide sequence ID" value="NZ_CP137757.1"/>
</dbReference>
<comment type="similarity">
    <text evidence="6">Belongs to the BsaP family.</text>
</comment>
<evidence type="ECO:0000256" key="4">
    <source>
        <dbReference type="ARBA" id="ARBA00023004"/>
    </source>
</evidence>
<feature type="compositionally biased region" description="Basic residues" evidence="8">
    <location>
        <begin position="13"/>
        <end position="23"/>
    </location>
</feature>
<comment type="cofactor">
    <cofactor evidence="1">
        <name>iron-sulfur cluster</name>
        <dbReference type="ChEBI" id="CHEBI:30408"/>
    </cofactor>
</comment>
<evidence type="ECO:0000313" key="11">
    <source>
        <dbReference type="Proteomes" id="UP001174314"/>
    </source>
</evidence>
<keyword evidence="3" id="KW-0093">Biotin biosynthesis</keyword>
<evidence type="ECO:0000256" key="5">
    <source>
        <dbReference type="ARBA" id="ARBA00093761"/>
    </source>
</evidence>
<comment type="function">
    <text evidence="5">Required for the activity of the biotin synthase BioB.</text>
</comment>
<dbReference type="InterPro" id="IPR058605">
    <property type="entry name" value="BsaP_C"/>
</dbReference>
<keyword evidence="4" id="KW-0408">Iron</keyword>
<evidence type="ECO:0000256" key="3">
    <source>
        <dbReference type="ARBA" id="ARBA00022756"/>
    </source>
</evidence>
<feature type="domain" description="Biotin synthase auxiliary protein C-terminal" evidence="9">
    <location>
        <begin position="78"/>
        <end position="105"/>
    </location>
</feature>